<dbReference type="STRING" id="1114924.SAMN05216258_101382"/>
<dbReference type="EMBL" id="FOQH01000001">
    <property type="protein sequence ID" value="SFH66375.1"/>
    <property type="molecule type" value="Genomic_DNA"/>
</dbReference>
<evidence type="ECO:0000256" key="1">
    <source>
        <dbReference type="SAM" id="MobiDB-lite"/>
    </source>
</evidence>
<feature type="region of interest" description="Disordered" evidence="1">
    <location>
        <begin position="1"/>
        <end position="34"/>
    </location>
</feature>
<evidence type="ECO:0000313" key="3">
    <source>
        <dbReference type="Proteomes" id="UP000199377"/>
    </source>
</evidence>
<dbReference type="AlphaFoldDB" id="A0A1I3BVS2"/>
<gene>
    <name evidence="2" type="ORF">SAMN05216258_101382</name>
</gene>
<dbReference type="RefSeq" id="WP_092857256.1">
    <property type="nucleotide sequence ID" value="NZ_FOQH01000001.1"/>
</dbReference>
<dbReference type="InterPro" id="IPR006279">
    <property type="entry name" value="SoxD"/>
</dbReference>
<sequence>MASLIDCPHCGPRPREEFSVRGDAAATRPDPEAGPEAWHAYLHLRTNPRGLHREHWRHSGGCRRWLVVERDVVTHAVHAVRDAQEGAQ</sequence>
<proteinExistence type="predicted"/>
<reference evidence="2 3" key="1">
    <citation type="submission" date="2016-10" db="EMBL/GenBank/DDBJ databases">
        <authorList>
            <person name="de Groot N.N."/>
        </authorList>
    </citation>
    <scope>NUCLEOTIDE SEQUENCE [LARGE SCALE GENOMIC DNA]</scope>
    <source>
        <strain evidence="2 3">CGMCC 1.11030</strain>
    </source>
</reference>
<dbReference type="Pfam" id="PF04267">
    <property type="entry name" value="SoxD"/>
    <property type="match status" value="1"/>
</dbReference>
<dbReference type="Proteomes" id="UP000199377">
    <property type="component" value="Unassembled WGS sequence"/>
</dbReference>
<protein>
    <submittedName>
        <fullName evidence="2">N-methylglutamate dehydrogenase subunit B</fullName>
    </submittedName>
</protein>
<dbReference type="GO" id="GO:0008115">
    <property type="term" value="F:sarcosine oxidase activity"/>
    <property type="evidence" value="ECO:0007669"/>
    <property type="project" value="InterPro"/>
</dbReference>
<name>A0A1I3BVS2_9RHOB</name>
<accession>A0A1I3BVS2</accession>
<dbReference type="Gene3D" id="3.30.2270.10">
    <property type="entry name" value="Folate-binding superfamily"/>
    <property type="match status" value="1"/>
</dbReference>
<dbReference type="OrthoDB" id="5420070at2"/>
<evidence type="ECO:0000313" key="2">
    <source>
        <dbReference type="EMBL" id="SFH66375.1"/>
    </source>
</evidence>
<dbReference type="GO" id="GO:0046653">
    <property type="term" value="P:tetrahydrofolate metabolic process"/>
    <property type="evidence" value="ECO:0007669"/>
    <property type="project" value="InterPro"/>
</dbReference>
<organism evidence="2 3">
    <name type="scientific">Albimonas pacifica</name>
    <dbReference type="NCBI Taxonomy" id="1114924"/>
    <lineage>
        <taxon>Bacteria</taxon>
        <taxon>Pseudomonadati</taxon>
        <taxon>Pseudomonadota</taxon>
        <taxon>Alphaproteobacteria</taxon>
        <taxon>Rhodobacterales</taxon>
        <taxon>Paracoccaceae</taxon>
        <taxon>Albimonas</taxon>
    </lineage>
</organism>
<dbReference type="InterPro" id="IPR038561">
    <property type="entry name" value="SoxD_sf"/>
</dbReference>
<keyword evidence="3" id="KW-1185">Reference proteome</keyword>